<dbReference type="InterPro" id="IPR011991">
    <property type="entry name" value="ArsR-like_HTH"/>
</dbReference>
<evidence type="ECO:0000256" key="1">
    <source>
        <dbReference type="ARBA" id="ARBA00023015"/>
    </source>
</evidence>
<dbReference type="EMBL" id="VIGD01000002">
    <property type="protein sequence ID" value="TQE92087.1"/>
    <property type="molecule type" value="Genomic_DNA"/>
</dbReference>
<dbReference type="GO" id="GO:0003677">
    <property type="term" value="F:DNA binding"/>
    <property type="evidence" value="ECO:0007669"/>
    <property type="project" value="UniProtKB-KW"/>
</dbReference>
<dbReference type="NCBIfam" id="NF033788">
    <property type="entry name" value="HTH_metalloreg"/>
    <property type="match status" value="1"/>
</dbReference>
<keyword evidence="2" id="KW-0238">DNA-binding</keyword>
<dbReference type="SUPFAM" id="SSF46785">
    <property type="entry name" value="Winged helix' DNA-binding domain"/>
    <property type="match status" value="1"/>
</dbReference>
<evidence type="ECO:0000256" key="3">
    <source>
        <dbReference type="ARBA" id="ARBA00023163"/>
    </source>
</evidence>
<name>A0A540V5P7_9BACL</name>
<dbReference type="PRINTS" id="PR00778">
    <property type="entry name" value="HTHARSR"/>
</dbReference>
<dbReference type="OrthoDB" id="9794330at2"/>
<dbReference type="Gene3D" id="1.10.10.10">
    <property type="entry name" value="Winged helix-like DNA-binding domain superfamily/Winged helix DNA-binding domain"/>
    <property type="match status" value="1"/>
</dbReference>
<dbReference type="PANTHER" id="PTHR43132">
    <property type="entry name" value="ARSENICAL RESISTANCE OPERON REPRESSOR ARSR-RELATED"/>
    <property type="match status" value="1"/>
</dbReference>
<reference evidence="5 6" key="1">
    <citation type="submission" date="2019-06" db="EMBL/GenBank/DDBJ databases">
        <title>Genome sequence of Ureibacillus terrenus.</title>
        <authorList>
            <person name="Maclea K.S."/>
            <person name="Simoes M."/>
        </authorList>
    </citation>
    <scope>NUCLEOTIDE SEQUENCE [LARGE SCALE GENOMIC DNA]</scope>
    <source>
        <strain evidence="5 6">ATCC BAA-384</strain>
    </source>
</reference>
<comment type="caution">
    <text evidence="5">The sequence shown here is derived from an EMBL/GenBank/DDBJ whole genome shotgun (WGS) entry which is preliminary data.</text>
</comment>
<proteinExistence type="predicted"/>
<evidence type="ECO:0000259" key="4">
    <source>
        <dbReference type="PROSITE" id="PS50987"/>
    </source>
</evidence>
<protein>
    <submittedName>
        <fullName evidence="5">Winged helix-turn-helix transcriptional regulator</fullName>
    </submittedName>
</protein>
<dbReference type="PROSITE" id="PS50987">
    <property type="entry name" value="HTH_ARSR_2"/>
    <property type="match status" value="1"/>
</dbReference>
<dbReference type="InterPro" id="IPR036390">
    <property type="entry name" value="WH_DNA-bd_sf"/>
</dbReference>
<dbReference type="Pfam" id="PF01022">
    <property type="entry name" value="HTH_5"/>
    <property type="match status" value="1"/>
</dbReference>
<evidence type="ECO:0000313" key="6">
    <source>
        <dbReference type="Proteomes" id="UP000315753"/>
    </source>
</evidence>
<dbReference type="CDD" id="cd00090">
    <property type="entry name" value="HTH_ARSR"/>
    <property type="match status" value="1"/>
</dbReference>
<dbReference type="InterPro" id="IPR036388">
    <property type="entry name" value="WH-like_DNA-bd_sf"/>
</dbReference>
<keyword evidence="6" id="KW-1185">Reference proteome</keyword>
<organism evidence="5 6">
    <name type="scientific">Ureibacillus terrenus</name>
    <dbReference type="NCBI Taxonomy" id="118246"/>
    <lineage>
        <taxon>Bacteria</taxon>
        <taxon>Bacillati</taxon>
        <taxon>Bacillota</taxon>
        <taxon>Bacilli</taxon>
        <taxon>Bacillales</taxon>
        <taxon>Caryophanaceae</taxon>
        <taxon>Ureibacillus</taxon>
    </lineage>
</organism>
<gene>
    <name evidence="5" type="ORF">FKZ59_02380</name>
</gene>
<evidence type="ECO:0000256" key="2">
    <source>
        <dbReference type="ARBA" id="ARBA00023125"/>
    </source>
</evidence>
<dbReference type="PANTHER" id="PTHR43132:SF6">
    <property type="entry name" value="HTH-TYPE TRANSCRIPTIONAL REPRESSOR CZRA"/>
    <property type="match status" value="1"/>
</dbReference>
<evidence type="ECO:0000313" key="5">
    <source>
        <dbReference type="EMBL" id="TQE92087.1"/>
    </source>
</evidence>
<dbReference type="Proteomes" id="UP000315753">
    <property type="component" value="Unassembled WGS sequence"/>
</dbReference>
<dbReference type="GO" id="GO:0003700">
    <property type="term" value="F:DNA-binding transcription factor activity"/>
    <property type="evidence" value="ECO:0007669"/>
    <property type="project" value="InterPro"/>
</dbReference>
<dbReference type="InterPro" id="IPR001845">
    <property type="entry name" value="HTH_ArsR_DNA-bd_dom"/>
</dbReference>
<keyword evidence="3" id="KW-0804">Transcription</keyword>
<dbReference type="InterPro" id="IPR051011">
    <property type="entry name" value="Metal_resp_trans_reg"/>
</dbReference>
<dbReference type="SMART" id="SM00418">
    <property type="entry name" value="HTH_ARSR"/>
    <property type="match status" value="1"/>
</dbReference>
<keyword evidence="1" id="KW-0805">Transcription regulation</keyword>
<sequence>MAEEIGVCETTFVNEEKVARVRQKLARQHPLEVAKIFKALADETRIKIAYALAVEDELCVCDAANIINVSTAAASHHLRLLKNFGLAKVRKEGKFVYYSLTDECVKQLIEIAFRHQQEAGGSR</sequence>
<dbReference type="AlphaFoldDB" id="A0A540V5P7"/>
<accession>A0A540V5P7</accession>
<feature type="domain" description="HTH arsR-type" evidence="4">
    <location>
        <begin position="25"/>
        <end position="120"/>
    </location>
</feature>